<reference evidence="22" key="1">
    <citation type="submission" date="2016-05" db="EMBL/GenBank/DDBJ databases">
        <title>Comparative genomics of biotechnologically important yeasts.</title>
        <authorList>
            <consortium name="DOE Joint Genome Institute"/>
            <person name="Riley R."/>
            <person name="Haridas S."/>
            <person name="Wolfe K.H."/>
            <person name="Lopes M.R."/>
            <person name="Hittinger C.T."/>
            <person name="Goker M."/>
            <person name="Salamov A."/>
            <person name="Wisecaver J."/>
            <person name="Long T.M."/>
            <person name="Aerts A.L."/>
            <person name="Barry K."/>
            <person name="Choi C."/>
            <person name="Clum A."/>
            <person name="Coughlan A.Y."/>
            <person name="Deshpande S."/>
            <person name="Douglass A.P."/>
            <person name="Hanson S.J."/>
            <person name="Klenk H.-P."/>
            <person name="Labutti K."/>
            <person name="Lapidus A."/>
            <person name="Lindquist E."/>
            <person name="Lipzen A."/>
            <person name="Meier-Kolthoff J.P."/>
            <person name="Ohm R.A."/>
            <person name="Otillar R.P."/>
            <person name="Pangilinan J."/>
            <person name="Peng Y."/>
            <person name="Rokas A."/>
            <person name="Rosa C.A."/>
            <person name="Scheuner C."/>
            <person name="Sibirny A.A."/>
            <person name="Slot J.C."/>
            <person name="Stielow J.B."/>
            <person name="Sun H."/>
            <person name="Kurtzman C.P."/>
            <person name="Blackwell M."/>
            <person name="Grigoriev I.V."/>
            <person name="Jeffries T.W."/>
        </authorList>
    </citation>
    <scope>NUCLEOTIDE SEQUENCE [LARGE SCALE GENOMIC DNA]</scope>
    <source>
        <strain evidence="22">NRRL Y-1933</strain>
    </source>
</reference>
<dbReference type="GO" id="GO:0008270">
    <property type="term" value="F:zinc ion binding"/>
    <property type="evidence" value="ECO:0007669"/>
    <property type="project" value="UniProtKB-KW"/>
</dbReference>
<dbReference type="GO" id="GO:0006281">
    <property type="term" value="P:DNA repair"/>
    <property type="evidence" value="ECO:0007669"/>
    <property type="project" value="UniProtKB-KW"/>
</dbReference>
<dbReference type="GO" id="GO:0097505">
    <property type="term" value="C:Rad6-Rad18 complex"/>
    <property type="evidence" value="ECO:0007669"/>
    <property type="project" value="TreeGrafter"/>
</dbReference>
<dbReference type="GO" id="GO:0005634">
    <property type="term" value="C:nucleus"/>
    <property type="evidence" value="ECO:0007669"/>
    <property type="project" value="UniProtKB-SubCell"/>
</dbReference>
<evidence type="ECO:0000256" key="4">
    <source>
        <dbReference type="ARBA" id="ARBA00009506"/>
    </source>
</evidence>
<feature type="region of interest" description="Disordered" evidence="18">
    <location>
        <begin position="398"/>
        <end position="446"/>
    </location>
</feature>
<dbReference type="Pfam" id="PF13923">
    <property type="entry name" value="zf-C3HC4_2"/>
    <property type="match status" value="1"/>
</dbReference>
<keyword evidence="9 17" id="KW-0227">DNA damage</keyword>
<comment type="function">
    <text evidence="17">E3 RING-finger protein, member of the UBC2/RAD6 epistasis group. Associates to the E2 ubiquitin conjugating enzyme UBC2/RAD6 to form the UBC2-RAD18 ubiquitin ligase complex involved in postreplicative repair (PRR) of damaged DNA.</text>
</comment>
<dbReference type="InterPro" id="IPR017907">
    <property type="entry name" value="Znf_RING_CS"/>
</dbReference>
<dbReference type="InterPro" id="IPR001841">
    <property type="entry name" value="Znf_RING"/>
</dbReference>
<evidence type="ECO:0000259" key="19">
    <source>
        <dbReference type="PROSITE" id="PS50089"/>
    </source>
</evidence>
<evidence type="ECO:0000313" key="22">
    <source>
        <dbReference type="Proteomes" id="UP000095085"/>
    </source>
</evidence>
<evidence type="ECO:0000256" key="17">
    <source>
        <dbReference type="RuleBase" id="RU368093"/>
    </source>
</evidence>
<dbReference type="PROSITE" id="PS00518">
    <property type="entry name" value="ZF_RING_1"/>
    <property type="match status" value="1"/>
</dbReference>
<evidence type="ECO:0000256" key="13">
    <source>
        <dbReference type="ARBA" id="ARBA00023125"/>
    </source>
</evidence>
<dbReference type="NCBIfam" id="TIGR00599">
    <property type="entry name" value="rad18"/>
    <property type="match status" value="1"/>
</dbReference>
<feature type="region of interest" description="Disordered" evidence="18">
    <location>
        <begin position="209"/>
        <end position="235"/>
    </location>
</feature>
<keyword evidence="8 17" id="KW-0479">Metal-binding</keyword>
<dbReference type="EC" id="2.3.2.27" evidence="5 17"/>
<dbReference type="Proteomes" id="UP000095085">
    <property type="component" value="Unassembled WGS sequence"/>
</dbReference>
<evidence type="ECO:0000256" key="5">
    <source>
        <dbReference type="ARBA" id="ARBA00012483"/>
    </source>
</evidence>
<dbReference type="GeneID" id="30995762"/>
<dbReference type="PROSITE" id="PS50089">
    <property type="entry name" value="ZF_RING_2"/>
    <property type="match status" value="1"/>
</dbReference>
<dbReference type="UniPathway" id="UPA00143"/>
<comment type="subcellular location">
    <subcellularLocation>
        <location evidence="2 17">Nucleus</location>
    </subcellularLocation>
</comment>
<dbReference type="AlphaFoldDB" id="A0A1E4RM98"/>
<dbReference type="InterPro" id="IPR004580">
    <property type="entry name" value="Rad18_fungi"/>
</dbReference>
<proteinExistence type="inferred from homology"/>
<dbReference type="EMBL" id="KV454540">
    <property type="protein sequence ID" value="ODV68225.1"/>
    <property type="molecule type" value="Genomic_DNA"/>
</dbReference>
<dbReference type="Pfam" id="PF02037">
    <property type="entry name" value="SAP"/>
    <property type="match status" value="1"/>
</dbReference>
<comment type="similarity">
    <text evidence="4 17">Belongs to the RAD18 family.</text>
</comment>
<dbReference type="Gene3D" id="3.30.160.60">
    <property type="entry name" value="Classic Zinc Finger"/>
    <property type="match status" value="1"/>
</dbReference>
<evidence type="ECO:0000256" key="14">
    <source>
        <dbReference type="ARBA" id="ARBA00023204"/>
    </source>
</evidence>
<organism evidence="21 22">
    <name type="scientific">Hyphopichia burtonii NRRL Y-1933</name>
    <dbReference type="NCBI Taxonomy" id="984485"/>
    <lineage>
        <taxon>Eukaryota</taxon>
        <taxon>Fungi</taxon>
        <taxon>Dikarya</taxon>
        <taxon>Ascomycota</taxon>
        <taxon>Saccharomycotina</taxon>
        <taxon>Pichiomycetes</taxon>
        <taxon>Debaryomycetaceae</taxon>
        <taxon>Hyphopichia</taxon>
    </lineage>
</organism>
<dbReference type="InterPro" id="IPR003034">
    <property type="entry name" value="SAP_dom"/>
</dbReference>
<evidence type="ECO:0000256" key="2">
    <source>
        <dbReference type="ARBA" id="ARBA00004123"/>
    </source>
</evidence>
<evidence type="ECO:0000259" key="20">
    <source>
        <dbReference type="PROSITE" id="PS50800"/>
    </source>
</evidence>
<keyword evidence="14 17" id="KW-0234">DNA repair</keyword>
<evidence type="ECO:0000256" key="10">
    <source>
        <dbReference type="ARBA" id="ARBA00022771"/>
    </source>
</evidence>
<dbReference type="SMART" id="SM00734">
    <property type="entry name" value="ZnF_Rad18"/>
    <property type="match status" value="1"/>
</dbReference>
<feature type="compositionally biased region" description="Polar residues" evidence="18">
    <location>
        <begin position="407"/>
        <end position="416"/>
    </location>
</feature>
<dbReference type="SUPFAM" id="SSF57850">
    <property type="entry name" value="RING/U-box"/>
    <property type="match status" value="1"/>
</dbReference>
<feature type="compositionally biased region" description="Basic and acidic residues" evidence="18">
    <location>
        <begin position="420"/>
        <end position="429"/>
    </location>
</feature>
<evidence type="ECO:0000256" key="12">
    <source>
        <dbReference type="ARBA" id="ARBA00022833"/>
    </source>
</evidence>
<dbReference type="PANTHER" id="PTHR14134:SF2">
    <property type="entry name" value="E3 UBIQUITIN-PROTEIN LIGASE RAD18"/>
    <property type="match status" value="1"/>
</dbReference>
<protein>
    <recommendedName>
        <fullName evidence="6 17">Postreplication repair E3 ubiquitin-protein ligase RAD18</fullName>
        <ecNumber evidence="5 17">2.3.2.27</ecNumber>
    </recommendedName>
    <alternativeName>
        <fullName evidence="17">RING-type E3 ubiquitin transferase RAD18</fullName>
    </alternativeName>
</protein>
<comment type="catalytic activity">
    <reaction evidence="1 17">
        <text>S-ubiquitinyl-[E2 ubiquitin-conjugating enzyme]-L-cysteine + [acceptor protein]-L-lysine = [E2 ubiquitin-conjugating enzyme]-L-cysteine + N(6)-ubiquitinyl-[acceptor protein]-L-lysine.</text>
        <dbReference type="EC" id="2.3.2.27"/>
    </reaction>
</comment>
<dbReference type="SMART" id="SM00513">
    <property type="entry name" value="SAP"/>
    <property type="match status" value="1"/>
</dbReference>
<dbReference type="PANTHER" id="PTHR14134">
    <property type="entry name" value="E3 UBIQUITIN-PROTEIN LIGASE RAD18"/>
    <property type="match status" value="1"/>
</dbReference>
<dbReference type="GO" id="GO:0006513">
    <property type="term" value="P:protein monoubiquitination"/>
    <property type="evidence" value="ECO:0007669"/>
    <property type="project" value="InterPro"/>
</dbReference>
<keyword evidence="13 17" id="KW-0238">DNA-binding</keyword>
<dbReference type="InterPro" id="IPR013083">
    <property type="entry name" value="Znf_RING/FYVE/PHD"/>
</dbReference>
<evidence type="ECO:0000256" key="6">
    <source>
        <dbReference type="ARBA" id="ARBA00015551"/>
    </source>
</evidence>
<dbReference type="FunFam" id="3.30.40.10:FF:000172">
    <property type="entry name" value="E3 ubiquitin-protein ligase RAD18"/>
    <property type="match status" value="1"/>
</dbReference>
<comment type="subunit">
    <text evidence="17">Interacts with E2 UBC2, forming a complex with ubiquitin ligase activity.</text>
</comment>
<keyword evidence="22" id="KW-1185">Reference proteome</keyword>
<keyword evidence="10 16" id="KW-0863">Zinc-finger</keyword>
<name>A0A1E4RM98_9ASCO</name>
<dbReference type="InterPro" id="IPR006642">
    <property type="entry name" value="Rad18_UBZ4"/>
</dbReference>
<evidence type="ECO:0000256" key="18">
    <source>
        <dbReference type="SAM" id="MobiDB-lite"/>
    </source>
</evidence>
<comment type="pathway">
    <text evidence="3 17">Protein modification; protein ubiquitination.</text>
</comment>
<gene>
    <name evidence="21" type="ORF">HYPBUDRAFT_152812</name>
</gene>
<accession>A0A1E4RM98</accession>
<dbReference type="STRING" id="984485.A0A1E4RM98"/>
<dbReference type="PROSITE" id="PS50800">
    <property type="entry name" value="SAP"/>
    <property type="match status" value="1"/>
</dbReference>
<evidence type="ECO:0000256" key="9">
    <source>
        <dbReference type="ARBA" id="ARBA00022763"/>
    </source>
</evidence>
<evidence type="ECO:0000256" key="16">
    <source>
        <dbReference type="PROSITE-ProRule" id="PRU00175"/>
    </source>
</evidence>
<evidence type="ECO:0000256" key="11">
    <source>
        <dbReference type="ARBA" id="ARBA00022786"/>
    </source>
</evidence>
<evidence type="ECO:0000313" key="21">
    <source>
        <dbReference type="EMBL" id="ODV68225.1"/>
    </source>
</evidence>
<dbReference type="GO" id="GO:0003697">
    <property type="term" value="F:single-stranded DNA binding"/>
    <property type="evidence" value="ECO:0007669"/>
    <property type="project" value="UniProtKB-UniRule"/>
</dbReference>
<evidence type="ECO:0000256" key="3">
    <source>
        <dbReference type="ARBA" id="ARBA00004906"/>
    </source>
</evidence>
<dbReference type="RefSeq" id="XP_020077292.1">
    <property type="nucleotide sequence ID" value="XM_020221213.1"/>
</dbReference>
<evidence type="ECO:0000256" key="15">
    <source>
        <dbReference type="ARBA" id="ARBA00023242"/>
    </source>
</evidence>
<keyword evidence="7 17" id="KW-0808">Transferase</keyword>
<evidence type="ECO:0000256" key="7">
    <source>
        <dbReference type="ARBA" id="ARBA00022679"/>
    </source>
</evidence>
<dbReference type="Gene3D" id="3.30.40.10">
    <property type="entry name" value="Zinc/RING finger domain, C3HC4 (zinc finger)"/>
    <property type="match status" value="1"/>
</dbReference>
<feature type="domain" description="SAP" evidence="20">
    <location>
        <begin position="283"/>
        <end position="317"/>
    </location>
</feature>
<dbReference type="InterPro" id="IPR039577">
    <property type="entry name" value="Rad18"/>
</dbReference>
<keyword evidence="15 17" id="KW-0539">Nucleus</keyword>
<evidence type="ECO:0000256" key="1">
    <source>
        <dbReference type="ARBA" id="ARBA00000900"/>
    </source>
</evidence>
<evidence type="ECO:0000256" key="8">
    <source>
        <dbReference type="ARBA" id="ARBA00022723"/>
    </source>
</evidence>
<keyword evidence="12 17" id="KW-0862">Zinc</keyword>
<sequence length="462" mass="52750">MNQFSKNLQNVTDPSEWKSTKIPELSQFDSLQRCFICKEFLRAPVSTACNHTFCSQCIREYLVINSHCPLCQTEQFESNLRRQILLEEIVACYSSFRPLLLSHLKEEDSGLNESERKSPGVANTEVIEVISDSDSANDSSTVLGMEPANKKMKTECISHEMNGNSEIRSVEVKESIPSPQEMVSCPICSEQMTAELLQSEHIDDCLTGKKNFRKSKSPGITTNYQSQKKRPNSKTAISSFFQPIKPKSSQPANKPRIDHENFYFNEVKNHNREDIRRLPKLNFSSLTTPKLKEKLAAIKLPTQGTRYQLELRYNQYYILFNSNLDSNHPIPEKLLKQKLNQWELSHLAFSASSSTSLFSSRNSLSNKSITDKDFLVKLWVDTYKDEFKDLVTAAKKTMHKQNDSKSEVITQTQPQPQVHEPTDGEHETTNIDNQEDSAQDKELTTNGANLDFSRSLLFLDDK</sequence>
<feature type="domain" description="RING-type" evidence="19">
    <location>
        <begin position="34"/>
        <end position="72"/>
    </location>
</feature>
<dbReference type="GO" id="GO:0061630">
    <property type="term" value="F:ubiquitin protein ligase activity"/>
    <property type="evidence" value="ECO:0007669"/>
    <property type="project" value="UniProtKB-UniRule"/>
</dbReference>
<dbReference type="GO" id="GO:0006301">
    <property type="term" value="P:DNA damage tolerance"/>
    <property type="evidence" value="ECO:0007669"/>
    <property type="project" value="InterPro"/>
</dbReference>
<keyword evidence="11 17" id="KW-0833">Ubl conjugation pathway</keyword>
<dbReference type="SMART" id="SM00184">
    <property type="entry name" value="RING"/>
    <property type="match status" value="1"/>
</dbReference>
<dbReference type="OrthoDB" id="9049620at2759"/>